<feature type="transmembrane region" description="Helical" evidence="1">
    <location>
        <begin position="376"/>
        <end position="396"/>
    </location>
</feature>
<keyword evidence="4" id="KW-1185">Reference proteome</keyword>
<name>A0A2N8KSP8_9BURK</name>
<dbReference type="OrthoDB" id="9814807at2"/>
<feature type="transmembrane region" description="Helical" evidence="1">
    <location>
        <begin position="315"/>
        <end position="334"/>
    </location>
</feature>
<evidence type="ECO:0000259" key="2">
    <source>
        <dbReference type="Pfam" id="PF01757"/>
    </source>
</evidence>
<sequence length="422" mass="46174">MAAAAGRAFECGQLRAPAAGRSRPVRPGLAAGDSRVQTPAMARIQHAGRGIGPETQAEKARCLMSSTARAAAAPTRLDQVDALRGLAALAVVFFHYTTQHQKLFTPATAASFSVPWGHLGVNLFFIISGFVIFMTLDRCRQPMDFVVSRFSRLFPSYWLAIALTFTVVSIFGLPGKEVSAWQAAANVVMLHGFAHIPHVDGVYWTLEVEMLFYIAMFTLYRVGQLSAVHRAIAVLLSIKLVYLACAQFLSIDLPWILHRALFLGTAPWFALGICVRQLTQLAEPTTTPAPALKRSIAISVLLALLTIAWGEGWHMAVLAASLTLVVHAAALGHLPMLRLRLLGWLGAISYPLYLLHENIGWVLMNQLLARGMPIDVVVALALLFSLALAHLITQWVERPAMAAIRRRWAQRQQGHTASPRSV</sequence>
<gene>
    <name evidence="3" type="ORF">C1O66_22645</name>
</gene>
<organism evidence="3 4">
    <name type="scientific">Kinneretia aquatilis</name>
    <dbReference type="NCBI Taxonomy" id="2070761"/>
    <lineage>
        <taxon>Bacteria</taxon>
        <taxon>Pseudomonadati</taxon>
        <taxon>Pseudomonadota</taxon>
        <taxon>Betaproteobacteria</taxon>
        <taxon>Burkholderiales</taxon>
        <taxon>Sphaerotilaceae</taxon>
        <taxon>Roseateles</taxon>
    </lineage>
</organism>
<evidence type="ECO:0000313" key="3">
    <source>
        <dbReference type="EMBL" id="PND36481.1"/>
    </source>
</evidence>
<comment type="caution">
    <text evidence="3">The sequence shown here is derived from an EMBL/GenBank/DDBJ whole genome shotgun (WGS) entry which is preliminary data.</text>
</comment>
<keyword evidence="1" id="KW-0472">Membrane</keyword>
<feature type="transmembrane region" description="Helical" evidence="1">
    <location>
        <begin position="82"/>
        <end position="98"/>
    </location>
</feature>
<keyword evidence="1" id="KW-0812">Transmembrane</keyword>
<keyword evidence="1" id="KW-1133">Transmembrane helix</keyword>
<proteinExistence type="predicted"/>
<evidence type="ECO:0000256" key="1">
    <source>
        <dbReference type="SAM" id="Phobius"/>
    </source>
</evidence>
<dbReference type="InterPro" id="IPR050879">
    <property type="entry name" value="Acyltransferase_3"/>
</dbReference>
<feature type="transmembrane region" description="Helical" evidence="1">
    <location>
        <begin position="232"/>
        <end position="250"/>
    </location>
</feature>
<dbReference type="GO" id="GO:0000271">
    <property type="term" value="P:polysaccharide biosynthetic process"/>
    <property type="evidence" value="ECO:0007669"/>
    <property type="project" value="TreeGrafter"/>
</dbReference>
<feature type="transmembrane region" description="Helical" evidence="1">
    <location>
        <begin position="201"/>
        <end position="220"/>
    </location>
</feature>
<dbReference type="GO" id="GO:0016020">
    <property type="term" value="C:membrane"/>
    <property type="evidence" value="ECO:0007669"/>
    <property type="project" value="TreeGrafter"/>
</dbReference>
<dbReference type="PANTHER" id="PTHR23028:SF53">
    <property type="entry name" value="ACYL_TRANSF_3 DOMAIN-CONTAINING PROTEIN"/>
    <property type="match status" value="1"/>
</dbReference>
<feature type="domain" description="Acyltransferase 3" evidence="2">
    <location>
        <begin position="79"/>
        <end position="388"/>
    </location>
</feature>
<feature type="transmembrane region" description="Helical" evidence="1">
    <location>
        <begin position="118"/>
        <end position="136"/>
    </location>
</feature>
<dbReference type="Proteomes" id="UP000235916">
    <property type="component" value="Unassembled WGS sequence"/>
</dbReference>
<dbReference type="EMBL" id="POSP01000004">
    <property type="protein sequence ID" value="PND36481.1"/>
    <property type="molecule type" value="Genomic_DNA"/>
</dbReference>
<feature type="transmembrane region" description="Helical" evidence="1">
    <location>
        <begin position="341"/>
        <end position="364"/>
    </location>
</feature>
<evidence type="ECO:0000313" key="4">
    <source>
        <dbReference type="Proteomes" id="UP000235916"/>
    </source>
</evidence>
<accession>A0A2N8KSP8</accession>
<dbReference type="AlphaFoldDB" id="A0A2N8KSP8"/>
<dbReference type="PANTHER" id="PTHR23028">
    <property type="entry name" value="ACETYLTRANSFERASE"/>
    <property type="match status" value="1"/>
</dbReference>
<dbReference type="Pfam" id="PF01757">
    <property type="entry name" value="Acyl_transf_3"/>
    <property type="match status" value="1"/>
</dbReference>
<reference evidence="3 4" key="1">
    <citation type="submission" date="2018-01" db="EMBL/GenBank/DDBJ databases">
        <title>Draft genome sequence of Paucibacter aquatile CR182 isolated from freshwater of the Nakdong River.</title>
        <authorList>
            <person name="Choi A."/>
            <person name="Chung E.J."/>
        </authorList>
    </citation>
    <scope>NUCLEOTIDE SEQUENCE [LARGE SCALE GENOMIC DNA]</scope>
    <source>
        <strain evidence="3 4">CR182</strain>
    </source>
</reference>
<dbReference type="InterPro" id="IPR002656">
    <property type="entry name" value="Acyl_transf_3_dom"/>
</dbReference>
<protein>
    <recommendedName>
        <fullName evidence="2">Acyltransferase 3 domain-containing protein</fullName>
    </recommendedName>
</protein>
<feature type="transmembrane region" description="Helical" evidence="1">
    <location>
        <begin position="256"/>
        <end position="279"/>
    </location>
</feature>
<feature type="transmembrane region" description="Helical" evidence="1">
    <location>
        <begin position="157"/>
        <end position="174"/>
    </location>
</feature>
<feature type="transmembrane region" description="Helical" evidence="1">
    <location>
        <begin position="291"/>
        <end position="309"/>
    </location>
</feature>
<dbReference type="GO" id="GO:0016747">
    <property type="term" value="F:acyltransferase activity, transferring groups other than amino-acyl groups"/>
    <property type="evidence" value="ECO:0007669"/>
    <property type="project" value="InterPro"/>
</dbReference>